<feature type="compositionally biased region" description="Polar residues" evidence="3">
    <location>
        <begin position="227"/>
        <end position="236"/>
    </location>
</feature>
<comment type="caution">
    <text evidence="5">The sequence shown here is derived from an EMBL/GenBank/DDBJ whole genome shotgun (WGS) entry which is preliminary data.</text>
</comment>
<dbReference type="STRING" id="418985.A0A1V9X9W3"/>
<keyword evidence="6" id="KW-1185">Reference proteome</keyword>
<dbReference type="Pfam" id="PF12807">
    <property type="entry name" value="eIF3_p135"/>
    <property type="match status" value="1"/>
</dbReference>
<dbReference type="FunFam" id="1.25.40.10:FF:000099">
    <property type="entry name" value="Clustered mitochondria protein homolog"/>
    <property type="match status" value="1"/>
</dbReference>
<feature type="compositionally biased region" description="Polar residues" evidence="3">
    <location>
        <begin position="43"/>
        <end position="53"/>
    </location>
</feature>
<feature type="region of interest" description="Disordered" evidence="3">
    <location>
        <begin position="1"/>
        <end position="61"/>
    </location>
</feature>
<dbReference type="Proteomes" id="UP000192247">
    <property type="component" value="Unassembled WGS sequence"/>
</dbReference>
<dbReference type="InterPro" id="IPR033646">
    <property type="entry name" value="CLU-central"/>
</dbReference>
<accession>A0A1V9X9W3</accession>
<dbReference type="GO" id="GO:0007005">
    <property type="term" value="P:mitochondrion organization"/>
    <property type="evidence" value="ECO:0007669"/>
    <property type="project" value="UniProtKB-UniRule"/>
</dbReference>
<dbReference type="PANTHER" id="PTHR12601">
    <property type="entry name" value="EUKARYOTIC TRANSLATION INITIATION FACTOR 3 SUBUNIT EIF-3"/>
    <property type="match status" value="1"/>
</dbReference>
<reference evidence="5 6" key="1">
    <citation type="journal article" date="2017" name="Gigascience">
        <title>Draft genome of the honey bee ectoparasitic mite, Tropilaelaps mercedesae, is shaped by the parasitic life history.</title>
        <authorList>
            <person name="Dong X."/>
            <person name="Armstrong S.D."/>
            <person name="Xia D."/>
            <person name="Makepeace B.L."/>
            <person name="Darby A.C."/>
            <person name="Kadowaki T."/>
        </authorList>
    </citation>
    <scope>NUCLEOTIDE SEQUENCE [LARGE SCALE GENOMIC DNA]</scope>
    <source>
        <strain evidence="5">Wuxi-XJTLU</strain>
    </source>
</reference>
<comment type="subcellular location">
    <subcellularLocation>
        <location evidence="2">Cytoplasm</location>
    </subcellularLocation>
</comment>
<feature type="region of interest" description="Disordered" evidence="3">
    <location>
        <begin position="1322"/>
        <end position="1363"/>
    </location>
</feature>
<dbReference type="HAMAP" id="MF_03013">
    <property type="entry name" value="CLU"/>
    <property type="match status" value="1"/>
</dbReference>
<dbReference type="InterPro" id="IPR027523">
    <property type="entry name" value="CLU_prot"/>
</dbReference>
<dbReference type="CDD" id="cd15466">
    <property type="entry name" value="CLU-central"/>
    <property type="match status" value="1"/>
</dbReference>
<dbReference type="SUPFAM" id="SSF103107">
    <property type="entry name" value="Hypothetical protein c14orf129, hspc210"/>
    <property type="match status" value="1"/>
</dbReference>
<dbReference type="Pfam" id="PF05303">
    <property type="entry name" value="GSKIP_dom"/>
    <property type="match status" value="1"/>
</dbReference>
<dbReference type="OrthoDB" id="1414216at2759"/>
<feature type="compositionally biased region" description="Basic and acidic residues" evidence="3">
    <location>
        <begin position="724"/>
        <end position="734"/>
    </location>
</feature>
<dbReference type="Gene3D" id="1.25.40.10">
    <property type="entry name" value="Tetratricopeptide repeat domain"/>
    <property type="match status" value="2"/>
</dbReference>
<dbReference type="InterPro" id="IPR028275">
    <property type="entry name" value="CLU_N"/>
</dbReference>
<feature type="compositionally biased region" description="Polar residues" evidence="3">
    <location>
        <begin position="1327"/>
        <end position="1346"/>
    </location>
</feature>
<name>A0A1V9X9W3_9ACAR</name>
<dbReference type="Pfam" id="PF13424">
    <property type="entry name" value="TPR_12"/>
    <property type="match status" value="1"/>
</dbReference>
<protein>
    <recommendedName>
        <fullName evidence="2">Clustered mitochondria protein homolog</fullName>
    </recommendedName>
</protein>
<feature type="compositionally biased region" description="Polar residues" evidence="3">
    <location>
        <begin position="917"/>
        <end position="928"/>
    </location>
</feature>
<dbReference type="InterPro" id="IPR007967">
    <property type="entry name" value="GSKIP_dom"/>
</dbReference>
<dbReference type="InParanoid" id="A0A1V9X9W3"/>
<keyword evidence="1 2" id="KW-0963">Cytoplasm</keyword>
<sequence length="1363" mass="151002">MTEKRPETVGKSQPAHDASQPPAEAVTPKDESATSPGAVGSSLGDQNPEMSNDNGDENGFLDVPFTINVELPQDNSNSIKSVQLSVSPMELVQELHQRLMDMQETCHKTCFQLTFDSTTLDNFVELKTIEGLKEGSSLKLIEEPYTQRKARIHVRHIRDLAQSLSQAETYSGQDLGSPSFLSVLIGGDVFASLRHGIDPNKSMQQDRDVDCTPPAHVIPPTSHAGPNATNGSSGIQTMTREPPLVELLLETEEQTKKLQALKTLTLSGWNPPPGPRKLRGDLLYLYVTTLEEKIFHITSSTKGFFVNCSTEDHFDPKRQGQLGKGSQTYHSLVDLLNALSPAFKKNFSQIQKIRCARNDLERVLTPYQVHSWLAPALDHSLDAIRAEDASAFKLGYEEQIPSQTRDWNDELQSTKELPRLNLAQRVLRERAVFKVYADFVAAATRGAVAVVEGNVLALNPGEEFRSQMFIWNNIFFSLGFDVRDHYAKVGGDAAAHVALANDLRGVQAYFDADIDGLHTLGTVVVDYRGYRVMAQSIIPGILEKEQDQSVVYGSIDSGKTVVSHAKYQELLGTAAATIKVQPHEVLNAEGEAVPLASSIECKGIIGDDGRHYILDLMRTFPPDVNYLEQDFVEMPKMLRDMGFPKKQRHKLASLRNELIEQFVEQRYMLFVKSVAMQYHNLDKENKDAHTGGDKTATEGKNTEEKPKMDEKKSEKNDEPADGSKISDEEGTRKQDIVRGAAQAVNSLKDDEFWIRFNADAFLDHVNMPASDTLNKERALIVEAAEFLIDTQIPALVREAADHGTSILDGATLTNALHSKGINVRYLGLFAKCVAAEERLSYLHRICIQEMVCRSAKHIFGGYMQSVEGQLVAQAVAHFLNCLLSAKLASNFVPACTVVGQSVGGRSGKGRHRRGKGTQSPTSSNQSGTAGAATGVVSIDWLTVTPKALFALVKAEIKDYFDFDAEGDTFDSLYTRYDVSRIALMRSFCMRVGIQMLQKNYQLSTGLSNGAIGEDDIVNLFPIVKHMEPRATDAFRFYLTAQSKIQQGYLKDGFELIAESLQLMNQVYGPMHHELVQCLRLLARLSYIMGDHEAALGQQQRAVIMSERVNGFDSPQTIQEYGSLALYAFACGQVPTTLKVLYRMRYLMLVVCGEKHPEMATLDANIGLVLYALRQHEFALSFLESSLRLHRTFYGDKSMKTALAYHLVARTQSCLGDFRGALKNERETYSIYRTLLGDAHEKTKESSECLRHLTQQAVVLQKQINELSDSANMPKNANKMMPPIYITPPPMASVLELLNIINGFIFVQISPAEIEALRAELAKKAPQENGSTNHTTIEGKDSTSPTNVKKAAPGKTQPVVEQAA</sequence>
<evidence type="ECO:0000256" key="3">
    <source>
        <dbReference type="SAM" id="MobiDB-lite"/>
    </source>
</evidence>
<proteinExistence type="inferred from homology"/>
<feature type="compositionally biased region" description="Basic and acidic residues" evidence="3">
    <location>
        <begin position="682"/>
        <end position="718"/>
    </location>
</feature>
<evidence type="ECO:0000256" key="2">
    <source>
        <dbReference type="HAMAP-Rule" id="MF_03013"/>
    </source>
</evidence>
<dbReference type="InterPro" id="IPR011990">
    <property type="entry name" value="TPR-like_helical_dom_sf"/>
</dbReference>
<feature type="domain" description="Clu" evidence="4">
    <location>
        <begin position="385"/>
        <end position="627"/>
    </location>
</feature>
<dbReference type="InterPro" id="IPR023231">
    <property type="entry name" value="GSKIP_dom_sf"/>
</dbReference>
<dbReference type="Gene3D" id="3.30.2280.10">
    <property type="entry name" value="Hypothetical protein (hspc210)"/>
    <property type="match status" value="1"/>
</dbReference>
<dbReference type="InterPro" id="IPR025697">
    <property type="entry name" value="CLU_dom"/>
</dbReference>
<dbReference type="FunCoup" id="A0A1V9X9W3">
    <property type="interactions" value="1457"/>
</dbReference>
<feature type="region of interest" description="Disordered" evidence="3">
    <location>
        <begin position="902"/>
        <end position="929"/>
    </location>
</feature>
<dbReference type="PROSITE" id="PS51823">
    <property type="entry name" value="CLU"/>
    <property type="match status" value="1"/>
</dbReference>
<organism evidence="5 6">
    <name type="scientific">Tropilaelaps mercedesae</name>
    <dbReference type="NCBI Taxonomy" id="418985"/>
    <lineage>
        <taxon>Eukaryota</taxon>
        <taxon>Metazoa</taxon>
        <taxon>Ecdysozoa</taxon>
        <taxon>Arthropoda</taxon>
        <taxon>Chelicerata</taxon>
        <taxon>Arachnida</taxon>
        <taxon>Acari</taxon>
        <taxon>Parasitiformes</taxon>
        <taxon>Mesostigmata</taxon>
        <taxon>Gamasina</taxon>
        <taxon>Dermanyssoidea</taxon>
        <taxon>Laelapidae</taxon>
        <taxon>Tropilaelaps</taxon>
    </lineage>
</organism>
<gene>
    <name evidence="5" type="ORF">BIW11_11692</name>
</gene>
<dbReference type="FunFam" id="3.30.2280.10:FF:000002">
    <property type="entry name" value="Clustered mitochondria protein homolog"/>
    <property type="match status" value="1"/>
</dbReference>
<feature type="region of interest" description="Disordered" evidence="3">
    <location>
        <begin position="682"/>
        <end position="734"/>
    </location>
</feature>
<evidence type="ECO:0000256" key="1">
    <source>
        <dbReference type="ARBA" id="ARBA00022490"/>
    </source>
</evidence>
<dbReference type="Pfam" id="PF15044">
    <property type="entry name" value="CLU_N"/>
    <property type="match status" value="1"/>
</dbReference>
<feature type="region of interest" description="Disordered" evidence="3">
    <location>
        <begin position="217"/>
        <end position="236"/>
    </location>
</feature>
<dbReference type="GO" id="GO:0005737">
    <property type="term" value="C:cytoplasm"/>
    <property type="evidence" value="ECO:0007669"/>
    <property type="project" value="UniProtKB-SubCell"/>
</dbReference>
<dbReference type="Pfam" id="PF13236">
    <property type="entry name" value="CLU"/>
    <property type="match status" value="1"/>
</dbReference>
<dbReference type="Pfam" id="PF13374">
    <property type="entry name" value="TPR_10"/>
    <property type="match status" value="1"/>
</dbReference>
<evidence type="ECO:0000313" key="5">
    <source>
        <dbReference type="EMBL" id="OQR70330.1"/>
    </source>
</evidence>
<dbReference type="GO" id="GO:0048312">
    <property type="term" value="P:intracellular distribution of mitochondria"/>
    <property type="evidence" value="ECO:0007669"/>
    <property type="project" value="TreeGrafter"/>
</dbReference>
<dbReference type="SUPFAM" id="SSF48452">
    <property type="entry name" value="TPR-like"/>
    <property type="match status" value="2"/>
</dbReference>
<dbReference type="GO" id="GO:0003729">
    <property type="term" value="F:mRNA binding"/>
    <property type="evidence" value="ECO:0007669"/>
    <property type="project" value="TreeGrafter"/>
</dbReference>
<comment type="similarity">
    <text evidence="2">Belongs to the CLU family.</text>
</comment>
<keyword evidence="2" id="KW-0694">RNA-binding</keyword>
<evidence type="ECO:0000313" key="6">
    <source>
        <dbReference type="Proteomes" id="UP000192247"/>
    </source>
</evidence>
<evidence type="ECO:0000259" key="4">
    <source>
        <dbReference type="PROSITE" id="PS51823"/>
    </source>
</evidence>
<comment type="function">
    <text evidence="2">mRNA-binding protein involved in proper cytoplasmic distribution of mitochondria.</text>
</comment>
<dbReference type="EMBL" id="MNPL01017897">
    <property type="protein sequence ID" value="OQR70330.1"/>
    <property type="molecule type" value="Genomic_DNA"/>
</dbReference>
<dbReference type="PANTHER" id="PTHR12601:SF6">
    <property type="entry name" value="CLUSTERED MITOCHONDRIA PROTEIN HOMOLOG"/>
    <property type="match status" value="1"/>
</dbReference>